<dbReference type="EMBL" id="CAJGYM010000076">
    <property type="protein sequence ID" value="CAD6196621.1"/>
    <property type="molecule type" value="Genomic_DNA"/>
</dbReference>
<keyword evidence="2" id="KW-1185">Reference proteome</keyword>
<name>A0A8S1HJ20_9PELO</name>
<gene>
    <name evidence="1" type="ORF">CAUJ_LOCUS12535</name>
</gene>
<dbReference type="InterPro" id="IPR029213">
    <property type="entry name" value="Fusogen_EFF/AFF"/>
</dbReference>
<dbReference type="GO" id="GO:0000768">
    <property type="term" value="P:syncytium formation by plasma membrane fusion"/>
    <property type="evidence" value="ECO:0007669"/>
    <property type="project" value="TreeGrafter"/>
</dbReference>
<dbReference type="GO" id="GO:0044291">
    <property type="term" value="C:cell-cell contact zone"/>
    <property type="evidence" value="ECO:0007669"/>
    <property type="project" value="TreeGrafter"/>
</dbReference>
<dbReference type="Pfam" id="PF14884">
    <property type="entry name" value="EFF-AFF"/>
    <property type="match status" value="1"/>
</dbReference>
<dbReference type="PANTHER" id="PTHR37415:SF1">
    <property type="entry name" value="CELL FUSION PROTEIN AFF-1"/>
    <property type="match status" value="1"/>
</dbReference>
<evidence type="ECO:0000313" key="1">
    <source>
        <dbReference type="EMBL" id="CAD6196621.1"/>
    </source>
</evidence>
<dbReference type="PANTHER" id="PTHR37415">
    <property type="entry name" value="EFF-1A"/>
    <property type="match status" value="1"/>
</dbReference>
<comment type="caution">
    <text evidence="1">The sequence shown here is derived from an EMBL/GenBank/DDBJ whole genome shotgun (WGS) entry which is preliminary data.</text>
</comment>
<dbReference type="Proteomes" id="UP000835052">
    <property type="component" value="Unassembled WGS sequence"/>
</dbReference>
<sequence>MTMALDSTACIKLQDVIHVLRYERLEQNYPIENFIQILTLFGIPALDTSCKCDCGAGTEVCTVEKFGDDRNCSSTEEYPTCFTKYHSDVANTECSITSLPAKVSEDEIHWQAVNHS</sequence>
<reference evidence="1" key="1">
    <citation type="submission" date="2020-10" db="EMBL/GenBank/DDBJ databases">
        <authorList>
            <person name="Kikuchi T."/>
        </authorList>
    </citation>
    <scope>NUCLEOTIDE SEQUENCE</scope>
    <source>
        <strain evidence="1">NKZ352</strain>
    </source>
</reference>
<dbReference type="OrthoDB" id="10453101at2759"/>
<evidence type="ECO:0000313" key="2">
    <source>
        <dbReference type="Proteomes" id="UP000835052"/>
    </source>
</evidence>
<proteinExistence type="predicted"/>
<organism evidence="1 2">
    <name type="scientific">Caenorhabditis auriculariae</name>
    <dbReference type="NCBI Taxonomy" id="2777116"/>
    <lineage>
        <taxon>Eukaryota</taxon>
        <taxon>Metazoa</taxon>
        <taxon>Ecdysozoa</taxon>
        <taxon>Nematoda</taxon>
        <taxon>Chromadorea</taxon>
        <taxon>Rhabditida</taxon>
        <taxon>Rhabditina</taxon>
        <taxon>Rhabditomorpha</taxon>
        <taxon>Rhabditoidea</taxon>
        <taxon>Rhabditidae</taxon>
        <taxon>Peloderinae</taxon>
        <taxon>Caenorhabditis</taxon>
    </lineage>
</organism>
<accession>A0A8S1HJ20</accession>
<protein>
    <submittedName>
        <fullName evidence="1">Uncharacterized protein</fullName>
    </submittedName>
</protein>
<dbReference type="AlphaFoldDB" id="A0A8S1HJ20"/>